<comment type="caution">
    <text evidence="2">The sequence shown here is derived from an EMBL/GenBank/DDBJ whole genome shotgun (WGS) entry which is preliminary data.</text>
</comment>
<evidence type="ECO:0000313" key="2">
    <source>
        <dbReference type="EMBL" id="MDQ1151140.1"/>
    </source>
</evidence>
<keyword evidence="3" id="KW-1185">Reference proteome</keyword>
<reference evidence="2 3" key="1">
    <citation type="submission" date="2023-07" db="EMBL/GenBank/DDBJ databases">
        <title>Functional and genomic diversity of the sorghum phyllosphere microbiome.</title>
        <authorList>
            <person name="Shade A."/>
        </authorList>
    </citation>
    <scope>NUCLEOTIDE SEQUENCE [LARGE SCALE GENOMIC DNA]</scope>
    <source>
        <strain evidence="2 3">SORGH_AS_0892</strain>
    </source>
</reference>
<evidence type="ECO:0000256" key="1">
    <source>
        <dbReference type="SAM" id="SignalP"/>
    </source>
</evidence>
<sequence>MNNKTSKLLIPLLLASGGSLLAQQQTLSLQGTVKNGDVSVVYLQRFENKICYGY</sequence>
<proteinExistence type="predicted"/>
<evidence type="ECO:0000313" key="3">
    <source>
        <dbReference type="Proteomes" id="UP001244640"/>
    </source>
</evidence>
<keyword evidence="1" id="KW-0732">Signal</keyword>
<dbReference type="Proteomes" id="UP001244640">
    <property type="component" value="Unassembled WGS sequence"/>
</dbReference>
<dbReference type="RefSeq" id="WP_307186659.1">
    <property type="nucleotide sequence ID" value="NZ_JAUTBA010000001.1"/>
</dbReference>
<protein>
    <submittedName>
        <fullName evidence="2">Uncharacterized protein</fullName>
    </submittedName>
</protein>
<dbReference type="EMBL" id="JAUTBA010000001">
    <property type="protein sequence ID" value="MDQ1151140.1"/>
    <property type="molecule type" value="Genomic_DNA"/>
</dbReference>
<organism evidence="2 3">
    <name type="scientific">Sphingobacterium zeae</name>
    <dbReference type="NCBI Taxonomy" id="1776859"/>
    <lineage>
        <taxon>Bacteria</taxon>
        <taxon>Pseudomonadati</taxon>
        <taxon>Bacteroidota</taxon>
        <taxon>Sphingobacteriia</taxon>
        <taxon>Sphingobacteriales</taxon>
        <taxon>Sphingobacteriaceae</taxon>
        <taxon>Sphingobacterium</taxon>
    </lineage>
</organism>
<accession>A0ABU0U853</accession>
<name>A0ABU0U853_9SPHI</name>
<feature type="chain" id="PRO_5046628291" evidence="1">
    <location>
        <begin position="23"/>
        <end position="54"/>
    </location>
</feature>
<gene>
    <name evidence="2" type="ORF">QE382_003124</name>
</gene>
<feature type="signal peptide" evidence="1">
    <location>
        <begin position="1"/>
        <end position="22"/>
    </location>
</feature>